<keyword evidence="6" id="KW-0067">ATP-binding</keyword>
<keyword evidence="5 10" id="KW-0418">Kinase</keyword>
<evidence type="ECO:0000256" key="1">
    <source>
        <dbReference type="ARBA" id="ARBA00009427"/>
    </source>
</evidence>
<comment type="similarity">
    <text evidence="1">Belongs to the cytidylate kinase family. Type 1 subfamily.</text>
</comment>
<evidence type="ECO:0000256" key="5">
    <source>
        <dbReference type="ARBA" id="ARBA00022777"/>
    </source>
</evidence>
<sequence>MENFAIAIDGPAGSGKSTVAKIIAEKLGIIYVDTGAMYRAVALFCIRNGVDTTDEMAVNMLLPKIQIRIVLERGMQKIFLADEDVTGIIRTQEVGQGASDVGLILSVREKLVEIQRDLAKGASVIMDGRDIGTNVLTNAQVKIYLNASVEERAKRRLGELEGNGIKADLKEVMNQIISRDKNDRTREHNPLKKASDAIEVDTTNMDIDQVVNEVIKIKEEKLMEA</sequence>
<protein>
    <recommendedName>
        <fullName evidence="2">(d)CMP kinase</fullName>
        <ecNumber evidence="2">2.7.4.25</ecNumber>
    </recommendedName>
</protein>
<organism evidence="10">
    <name type="scientific">bioreactor metagenome</name>
    <dbReference type="NCBI Taxonomy" id="1076179"/>
    <lineage>
        <taxon>unclassified sequences</taxon>
        <taxon>metagenomes</taxon>
        <taxon>ecological metagenomes</taxon>
    </lineage>
</organism>
<dbReference type="GO" id="GO:0005829">
    <property type="term" value="C:cytosol"/>
    <property type="evidence" value="ECO:0007669"/>
    <property type="project" value="TreeGrafter"/>
</dbReference>
<evidence type="ECO:0000256" key="7">
    <source>
        <dbReference type="ARBA" id="ARBA00047615"/>
    </source>
</evidence>
<proteinExistence type="inferred from homology"/>
<dbReference type="PANTHER" id="PTHR21299:SF2">
    <property type="entry name" value="CYTIDYLATE KINASE"/>
    <property type="match status" value="1"/>
</dbReference>
<evidence type="ECO:0000256" key="2">
    <source>
        <dbReference type="ARBA" id="ARBA00012906"/>
    </source>
</evidence>
<dbReference type="Pfam" id="PF02224">
    <property type="entry name" value="Cytidylate_kin"/>
    <property type="match status" value="1"/>
</dbReference>
<evidence type="ECO:0000256" key="3">
    <source>
        <dbReference type="ARBA" id="ARBA00022679"/>
    </source>
</evidence>
<dbReference type="InterPro" id="IPR003136">
    <property type="entry name" value="Cytidylate_kin"/>
</dbReference>
<dbReference type="SUPFAM" id="SSF52540">
    <property type="entry name" value="P-loop containing nucleoside triphosphate hydrolases"/>
    <property type="match status" value="1"/>
</dbReference>
<evidence type="ECO:0000256" key="8">
    <source>
        <dbReference type="ARBA" id="ARBA00048478"/>
    </source>
</evidence>
<dbReference type="GO" id="GO:0036431">
    <property type="term" value="F:dCMP kinase activity"/>
    <property type="evidence" value="ECO:0007669"/>
    <property type="project" value="InterPro"/>
</dbReference>
<dbReference type="CDD" id="cd02020">
    <property type="entry name" value="CMPK"/>
    <property type="match status" value="1"/>
</dbReference>
<dbReference type="HAMAP" id="MF_00238">
    <property type="entry name" value="Cytidyl_kinase_type1"/>
    <property type="match status" value="1"/>
</dbReference>
<dbReference type="EMBL" id="VSSQ01021073">
    <property type="protein sequence ID" value="MPM66422.1"/>
    <property type="molecule type" value="Genomic_DNA"/>
</dbReference>
<dbReference type="PANTHER" id="PTHR21299">
    <property type="entry name" value="CYTIDYLATE KINASE/PANTOATE-BETA-ALANINE LIGASE"/>
    <property type="match status" value="1"/>
</dbReference>
<dbReference type="GO" id="GO:0005524">
    <property type="term" value="F:ATP binding"/>
    <property type="evidence" value="ECO:0007669"/>
    <property type="project" value="UniProtKB-KW"/>
</dbReference>
<name>A0A645BML5_9ZZZZ</name>
<evidence type="ECO:0000259" key="9">
    <source>
        <dbReference type="Pfam" id="PF02224"/>
    </source>
</evidence>
<dbReference type="GO" id="GO:0015949">
    <property type="term" value="P:nucleobase-containing small molecule interconversion"/>
    <property type="evidence" value="ECO:0007669"/>
    <property type="project" value="TreeGrafter"/>
</dbReference>
<dbReference type="InterPro" id="IPR027417">
    <property type="entry name" value="P-loop_NTPase"/>
</dbReference>
<accession>A0A645BML5</accession>
<evidence type="ECO:0000256" key="6">
    <source>
        <dbReference type="ARBA" id="ARBA00022840"/>
    </source>
</evidence>
<dbReference type="Gene3D" id="3.40.50.300">
    <property type="entry name" value="P-loop containing nucleotide triphosphate hydrolases"/>
    <property type="match status" value="1"/>
</dbReference>
<comment type="catalytic activity">
    <reaction evidence="7">
        <text>dCMP + ATP = dCDP + ADP</text>
        <dbReference type="Rhea" id="RHEA:25094"/>
        <dbReference type="ChEBI" id="CHEBI:30616"/>
        <dbReference type="ChEBI" id="CHEBI:57566"/>
        <dbReference type="ChEBI" id="CHEBI:58593"/>
        <dbReference type="ChEBI" id="CHEBI:456216"/>
        <dbReference type="EC" id="2.7.4.25"/>
    </reaction>
</comment>
<dbReference type="InterPro" id="IPR011994">
    <property type="entry name" value="Cytidylate_kinase_dom"/>
</dbReference>
<comment type="caution">
    <text evidence="10">The sequence shown here is derived from an EMBL/GenBank/DDBJ whole genome shotgun (WGS) entry which is preliminary data.</text>
</comment>
<evidence type="ECO:0000313" key="10">
    <source>
        <dbReference type="EMBL" id="MPM66422.1"/>
    </source>
</evidence>
<dbReference type="NCBIfam" id="TIGR00017">
    <property type="entry name" value="cmk"/>
    <property type="match status" value="1"/>
</dbReference>
<gene>
    <name evidence="10" type="primary">cmk_55</name>
    <name evidence="10" type="ORF">SDC9_113329</name>
</gene>
<keyword evidence="3 10" id="KW-0808">Transferase</keyword>
<keyword evidence="4" id="KW-0547">Nucleotide-binding</keyword>
<feature type="domain" description="Cytidylate kinase" evidence="9">
    <location>
        <begin position="6"/>
        <end position="217"/>
    </location>
</feature>
<reference evidence="10" key="1">
    <citation type="submission" date="2019-08" db="EMBL/GenBank/DDBJ databases">
        <authorList>
            <person name="Kucharzyk K."/>
            <person name="Murdoch R.W."/>
            <person name="Higgins S."/>
            <person name="Loffler F."/>
        </authorList>
    </citation>
    <scope>NUCLEOTIDE SEQUENCE</scope>
</reference>
<dbReference type="AlphaFoldDB" id="A0A645BML5"/>
<dbReference type="GO" id="GO:0036430">
    <property type="term" value="F:CMP kinase activity"/>
    <property type="evidence" value="ECO:0007669"/>
    <property type="project" value="RHEA"/>
</dbReference>
<evidence type="ECO:0000256" key="4">
    <source>
        <dbReference type="ARBA" id="ARBA00022741"/>
    </source>
</evidence>
<comment type="catalytic activity">
    <reaction evidence="8">
        <text>CMP + ATP = CDP + ADP</text>
        <dbReference type="Rhea" id="RHEA:11600"/>
        <dbReference type="ChEBI" id="CHEBI:30616"/>
        <dbReference type="ChEBI" id="CHEBI:58069"/>
        <dbReference type="ChEBI" id="CHEBI:60377"/>
        <dbReference type="ChEBI" id="CHEBI:456216"/>
        <dbReference type="EC" id="2.7.4.25"/>
    </reaction>
</comment>
<dbReference type="EC" id="2.7.4.25" evidence="2"/>